<keyword evidence="1" id="KW-0812">Transmembrane</keyword>
<keyword evidence="1" id="KW-0472">Membrane</keyword>
<dbReference type="EMBL" id="AP014926">
    <property type="protein sequence ID" value="BAR96829.1"/>
    <property type="molecule type" value="Genomic_DNA"/>
</dbReference>
<accession>A0AAD1F815</accession>
<keyword evidence="1" id="KW-1133">Transmembrane helix</keyword>
<organism evidence="2 3">
    <name type="scientific">Prevotella intermedia</name>
    <dbReference type="NCBI Taxonomy" id="28131"/>
    <lineage>
        <taxon>Bacteria</taxon>
        <taxon>Pseudomonadati</taxon>
        <taxon>Bacteroidota</taxon>
        <taxon>Bacteroidia</taxon>
        <taxon>Bacteroidales</taxon>
        <taxon>Prevotellaceae</taxon>
        <taxon>Prevotella</taxon>
    </lineage>
</organism>
<sequence>MAVLKQVGQCSFGLRGTFFLLFLVVVYVVVLLFRSFLYKVFSASVLLLFG</sequence>
<proteinExistence type="predicted"/>
<evidence type="ECO:0000256" key="1">
    <source>
        <dbReference type="SAM" id="Phobius"/>
    </source>
</evidence>
<feature type="transmembrane region" description="Helical" evidence="1">
    <location>
        <begin position="12"/>
        <end position="33"/>
    </location>
</feature>
<dbReference type="Proteomes" id="UP000067008">
    <property type="component" value="Chromosome 1"/>
</dbReference>
<evidence type="ECO:0000313" key="2">
    <source>
        <dbReference type="EMBL" id="BAR96829.1"/>
    </source>
</evidence>
<evidence type="ECO:0000313" key="3">
    <source>
        <dbReference type="Proteomes" id="UP000067008"/>
    </source>
</evidence>
<gene>
    <name evidence="2" type="ORF">PI172_2101</name>
</gene>
<protein>
    <submittedName>
        <fullName evidence="2">Uncharacterized protein</fullName>
    </submittedName>
</protein>
<dbReference type="AlphaFoldDB" id="A0AAD1F815"/>
<reference evidence="2 3" key="1">
    <citation type="submission" date="2015-07" db="EMBL/GenBank/DDBJ databases">
        <title>Complete genome sequence of Prevotella intermedia strain 17-2.</title>
        <authorList>
            <person name="Nambu T."/>
        </authorList>
    </citation>
    <scope>NUCLEOTIDE SEQUENCE [LARGE SCALE GENOMIC DNA]</scope>
    <source>
        <strain evidence="2 3">17-2</strain>
    </source>
</reference>
<name>A0AAD1F815_PREIN</name>